<gene>
    <name evidence="4" type="ORF">KA717_30320</name>
</gene>
<accession>A0A977KU48</accession>
<dbReference type="CDD" id="cd00293">
    <property type="entry name" value="USP-like"/>
    <property type="match status" value="1"/>
</dbReference>
<dbReference type="EMBL" id="CP073041">
    <property type="protein sequence ID" value="UXE59947.1"/>
    <property type="molecule type" value="Genomic_DNA"/>
</dbReference>
<organism evidence="4">
    <name type="scientific">Woronichinia naegeliana WA131</name>
    <dbReference type="NCBI Taxonomy" id="2824559"/>
    <lineage>
        <taxon>Bacteria</taxon>
        <taxon>Bacillati</taxon>
        <taxon>Cyanobacteriota</taxon>
        <taxon>Cyanophyceae</taxon>
        <taxon>Synechococcales</taxon>
        <taxon>Coelosphaeriaceae</taxon>
        <taxon>Woronichinia</taxon>
    </lineage>
</organism>
<dbReference type="PRINTS" id="PR01438">
    <property type="entry name" value="UNVRSLSTRESS"/>
</dbReference>
<dbReference type="PANTHER" id="PTHR46268">
    <property type="entry name" value="STRESS RESPONSE PROTEIN NHAX"/>
    <property type="match status" value="1"/>
</dbReference>
<keyword evidence="2" id="KW-0963">Cytoplasm</keyword>
<name>A0A977KU48_9CYAN</name>
<dbReference type="Pfam" id="PF00582">
    <property type="entry name" value="Usp"/>
    <property type="match status" value="1"/>
</dbReference>
<dbReference type="InterPro" id="IPR006016">
    <property type="entry name" value="UspA"/>
</dbReference>
<dbReference type="KEGG" id="wna:KA717_30320"/>
<dbReference type="AlphaFoldDB" id="A0A977KU48"/>
<comment type="similarity">
    <text evidence="1 2">Belongs to the universal stress protein A family.</text>
</comment>
<comment type="subcellular location">
    <subcellularLocation>
        <location evidence="2">Cytoplasm</location>
    </subcellularLocation>
</comment>
<dbReference type="GO" id="GO:0005737">
    <property type="term" value="C:cytoplasm"/>
    <property type="evidence" value="ECO:0007669"/>
    <property type="project" value="UniProtKB-SubCell"/>
</dbReference>
<dbReference type="SUPFAM" id="SSF52402">
    <property type="entry name" value="Adenine nucleotide alpha hydrolases-like"/>
    <property type="match status" value="1"/>
</dbReference>
<dbReference type="InterPro" id="IPR014729">
    <property type="entry name" value="Rossmann-like_a/b/a_fold"/>
</dbReference>
<dbReference type="Proteomes" id="UP001065613">
    <property type="component" value="Chromosome"/>
</dbReference>
<dbReference type="PIRSF" id="PIRSF006276">
    <property type="entry name" value="UspA"/>
    <property type="match status" value="1"/>
</dbReference>
<evidence type="ECO:0000313" key="4">
    <source>
        <dbReference type="EMBL" id="UXE59947.1"/>
    </source>
</evidence>
<dbReference type="PANTHER" id="PTHR46268:SF8">
    <property type="entry name" value="UNIVERSAL STRESS PROTEIN SLL1388"/>
    <property type="match status" value="1"/>
</dbReference>
<proteinExistence type="inferred from homology"/>
<reference evidence="4" key="1">
    <citation type="submission" date="2021-04" db="EMBL/GenBank/DDBJ databases">
        <title>Genome sequence of Woronichinia naegeliana from Washington state freshwater lake bloom.</title>
        <authorList>
            <person name="Dreher T.W."/>
        </authorList>
    </citation>
    <scope>NUCLEOTIDE SEQUENCE</scope>
    <source>
        <strain evidence="4">WA131</strain>
    </source>
</reference>
<protein>
    <recommendedName>
        <fullName evidence="2">Universal stress protein</fullName>
    </recommendedName>
</protein>
<evidence type="ECO:0000259" key="3">
    <source>
        <dbReference type="Pfam" id="PF00582"/>
    </source>
</evidence>
<dbReference type="Gene3D" id="3.40.50.620">
    <property type="entry name" value="HUPs"/>
    <property type="match status" value="1"/>
</dbReference>
<sequence>MFAKILVALDISDHSKEVFNKALSLAQKYEAELHLIHVLSAEEETSPIPIPVNLDEVYPAMGNELTIELWQEQWDKFEKRGLDLLQARNEEAREAGVQSSFEQVLGSPGKTICKTAKEQGTDVIVVGHRGRWGLSEILLGSVSNYVFHHSPCSVLVVPTPDL</sequence>
<evidence type="ECO:0000256" key="1">
    <source>
        <dbReference type="ARBA" id="ARBA00008791"/>
    </source>
</evidence>
<dbReference type="InterPro" id="IPR006015">
    <property type="entry name" value="Universal_stress_UspA"/>
</dbReference>
<evidence type="ECO:0000256" key="2">
    <source>
        <dbReference type="PIRNR" id="PIRNR006276"/>
    </source>
</evidence>
<feature type="domain" description="UspA" evidence="3">
    <location>
        <begin position="1"/>
        <end position="158"/>
    </location>
</feature>